<name>A0AAD7IS14_9AGAR</name>
<gene>
    <name evidence="7" type="ORF">DFH07DRAFT_557082</name>
</gene>
<dbReference type="GO" id="GO:0003959">
    <property type="term" value="F:NADPH dehydrogenase activity"/>
    <property type="evidence" value="ECO:0007669"/>
    <property type="project" value="InterPro"/>
</dbReference>
<dbReference type="GO" id="GO:0010181">
    <property type="term" value="F:FMN binding"/>
    <property type="evidence" value="ECO:0007669"/>
    <property type="project" value="InterPro"/>
</dbReference>
<dbReference type="PANTHER" id="PTHR43303">
    <property type="entry name" value="NADPH DEHYDROGENASE C23G7.10C-RELATED"/>
    <property type="match status" value="1"/>
</dbReference>
<evidence type="ECO:0000256" key="3">
    <source>
        <dbReference type="ARBA" id="ARBA00022643"/>
    </source>
</evidence>
<dbReference type="SUPFAM" id="SSF51395">
    <property type="entry name" value="FMN-linked oxidoreductases"/>
    <property type="match status" value="1"/>
</dbReference>
<dbReference type="GO" id="GO:0050661">
    <property type="term" value="F:NADP binding"/>
    <property type="evidence" value="ECO:0007669"/>
    <property type="project" value="InterPro"/>
</dbReference>
<keyword evidence="5" id="KW-0560">Oxidoreductase</keyword>
<dbReference type="EMBL" id="JARJLG010000086">
    <property type="protein sequence ID" value="KAJ7749300.1"/>
    <property type="molecule type" value="Genomic_DNA"/>
</dbReference>
<organism evidence="7 8">
    <name type="scientific">Mycena maculata</name>
    <dbReference type="NCBI Taxonomy" id="230809"/>
    <lineage>
        <taxon>Eukaryota</taxon>
        <taxon>Fungi</taxon>
        <taxon>Dikarya</taxon>
        <taxon>Basidiomycota</taxon>
        <taxon>Agaricomycotina</taxon>
        <taxon>Agaricomycetes</taxon>
        <taxon>Agaricomycetidae</taxon>
        <taxon>Agaricales</taxon>
        <taxon>Marasmiineae</taxon>
        <taxon>Mycenaceae</taxon>
        <taxon>Mycena</taxon>
    </lineage>
</organism>
<feature type="domain" description="NADH:flavin oxidoreductase/NADH oxidase N-terminal" evidence="6">
    <location>
        <begin position="28"/>
        <end position="367"/>
    </location>
</feature>
<keyword evidence="4" id="KW-0521">NADP</keyword>
<comment type="cofactor">
    <cofactor evidence="1">
        <name>FMN</name>
        <dbReference type="ChEBI" id="CHEBI:58210"/>
    </cofactor>
</comment>
<dbReference type="AlphaFoldDB" id="A0AAD7IS14"/>
<dbReference type="InterPro" id="IPR044152">
    <property type="entry name" value="YqjM-like"/>
</dbReference>
<accession>A0AAD7IS14</accession>
<keyword evidence="3" id="KW-0288">FMN</keyword>
<dbReference type="Pfam" id="PF00724">
    <property type="entry name" value="Oxidored_FMN"/>
    <property type="match status" value="1"/>
</dbReference>
<evidence type="ECO:0000313" key="7">
    <source>
        <dbReference type="EMBL" id="KAJ7749300.1"/>
    </source>
</evidence>
<evidence type="ECO:0000259" key="6">
    <source>
        <dbReference type="Pfam" id="PF00724"/>
    </source>
</evidence>
<reference evidence="7" key="1">
    <citation type="submission" date="2023-03" db="EMBL/GenBank/DDBJ databases">
        <title>Massive genome expansion in bonnet fungi (Mycena s.s.) driven by repeated elements and novel gene families across ecological guilds.</title>
        <authorList>
            <consortium name="Lawrence Berkeley National Laboratory"/>
            <person name="Harder C.B."/>
            <person name="Miyauchi S."/>
            <person name="Viragh M."/>
            <person name="Kuo A."/>
            <person name="Thoen E."/>
            <person name="Andreopoulos B."/>
            <person name="Lu D."/>
            <person name="Skrede I."/>
            <person name="Drula E."/>
            <person name="Henrissat B."/>
            <person name="Morin E."/>
            <person name="Kohler A."/>
            <person name="Barry K."/>
            <person name="LaButti K."/>
            <person name="Morin E."/>
            <person name="Salamov A."/>
            <person name="Lipzen A."/>
            <person name="Mereny Z."/>
            <person name="Hegedus B."/>
            <person name="Baldrian P."/>
            <person name="Stursova M."/>
            <person name="Weitz H."/>
            <person name="Taylor A."/>
            <person name="Grigoriev I.V."/>
            <person name="Nagy L.G."/>
            <person name="Martin F."/>
            <person name="Kauserud H."/>
        </authorList>
    </citation>
    <scope>NUCLEOTIDE SEQUENCE</scope>
    <source>
        <strain evidence="7">CBHHK188m</strain>
    </source>
</reference>
<dbReference type="CDD" id="cd02932">
    <property type="entry name" value="OYE_YqiM_FMN"/>
    <property type="match status" value="1"/>
</dbReference>
<dbReference type="PANTHER" id="PTHR43303:SF4">
    <property type="entry name" value="NADPH DEHYDROGENASE C23G7.10C-RELATED"/>
    <property type="match status" value="1"/>
</dbReference>
<evidence type="ECO:0000256" key="2">
    <source>
        <dbReference type="ARBA" id="ARBA00022630"/>
    </source>
</evidence>
<proteinExistence type="predicted"/>
<comment type="caution">
    <text evidence="7">The sequence shown here is derived from an EMBL/GenBank/DDBJ whole genome shotgun (WGS) entry which is preliminary data.</text>
</comment>
<evidence type="ECO:0000313" key="8">
    <source>
        <dbReference type="Proteomes" id="UP001215280"/>
    </source>
</evidence>
<dbReference type="Proteomes" id="UP001215280">
    <property type="component" value="Unassembled WGS sequence"/>
</dbReference>
<dbReference type="InterPro" id="IPR001155">
    <property type="entry name" value="OxRdtase_FMN_N"/>
</dbReference>
<evidence type="ECO:0000256" key="5">
    <source>
        <dbReference type="ARBA" id="ARBA00023002"/>
    </source>
</evidence>
<evidence type="ECO:0000256" key="4">
    <source>
        <dbReference type="ARBA" id="ARBA00022857"/>
    </source>
</evidence>
<keyword evidence="8" id="KW-1185">Reference proteome</keyword>
<dbReference type="InterPro" id="IPR013785">
    <property type="entry name" value="Aldolase_TIM"/>
</dbReference>
<sequence>MPSETLDKRLVSGCATLSEKRDNLLPTLFQPIRIRSVEFHNRIFLSPLCQYSAQAGILTPWHFAHLGGIICRGPGLTMVEATAVLPEGRITPQDAGLWSDCHIDGLAALVNFAHDQGQKIGIQLSHAGRKGSTTAPWVMEETTAHEGVGGWPQNVWGPSAIRYAPGYPMPKELTLEMIDDVVRAFASAAKRAVEAGFDVLEIHNGHGYLLHSFLSPVSNKRTDQYGGCFENRIRLTVEVVKAIRENMQSNMPLFLRISATDCLEESMPDEPSWRVEDTIRLAPILAAHGVDLLDVSSGFIHPRQKLRGGPAFQAHLSAAIKSSNPAGLIISTVGKITTGVIAQEVLDEEKADVVFVGKQFLENPGTVWAFAKELGVDIALADQIGWPFRWREKRRDAVHKRTL</sequence>
<protein>
    <recommendedName>
        <fullName evidence="6">NADH:flavin oxidoreductase/NADH oxidase N-terminal domain-containing protein</fullName>
    </recommendedName>
</protein>
<dbReference type="Gene3D" id="3.20.20.70">
    <property type="entry name" value="Aldolase class I"/>
    <property type="match status" value="1"/>
</dbReference>
<keyword evidence="2" id="KW-0285">Flavoprotein</keyword>
<evidence type="ECO:0000256" key="1">
    <source>
        <dbReference type="ARBA" id="ARBA00001917"/>
    </source>
</evidence>